<keyword evidence="2" id="KW-1185">Reference proteome</keyword>
<reference evidence="1" key="1">
    <citation type="submission" date="2023-04" db="EMBL/GenBank/DDBJ databases">
        <title>Draft Genome sequencing of Naganishia species isolated from polar environments using Oxford Nanopore Technology.</title>
        <authorList>
            <person name="Leo P."/>
            <person name="Venkateswaran K."/>
        </authorList>
    </citation>
    <scope>NUCLEOTIDE SEQUENCE</scope>
    <source>
        <strain evidence="1">MNA-CCFEE 5423</strain>
    </source>
</reference>
<dbReference type="EMBL" id="JASBWT010000005">
    <property type="protein sequence ID" value="KAJ9104659.1"/>
    <property type="molecule type" value="Genomic_DNA"/>
</dbReference>
<organism evidence="1 2">
    <name type="scientific">Naganishia friedmannii</name>
    <dbReference type="NCBI Taxonomy" id="89922"/>
    <lineage>
        <taxon>Eukaryota</taxon>
        <taxon>Fungi</taxon>
        <taxon>Dikarya</taxon>
        <taxon>Basidiomycota</taxon>
        <taxon>Agaricomycotina</taxon>
        <taxon>Tremellomycetes</taxon>
        <taxon>Filobasidiales</taxon>
        <taxon>Filobasidiaceae</taxon>
        <taxon>Naganishia</taxon>
    </lineage>
</organism>
<sequence length="521" mass="53586">MPAQTLPSNTKKTATTTAATAAKKRPAQQDTSMHPSKKQRLDVPSKTGAKGGAAATSLNNAGARKPGGAEVAVAVAGNGAGARKTGGAAAGGGGGGKKGKEGLIPTAPSGDKQVAVGSMEKVGEASIGKVVEGASTEKMAVLTEKTKTNSEADDRAMNTVANDAAPPQEIKDNQAVPPKPAATMAVVTAPTTTKSKSKAQFKSNPTKNTETNTISTPKKLITSRRMPPPKPLPTTTSFTTINDGQSLLGRPKGASGSGPTRDVTGRNVVFVTRKTGLGSYMRRCKALLVDEGMNEITLHALCVAIPHAVMLLYALVDILPYPRQFVHHEIRTESVDCVDEMVGVEPVVGGKAKGKGKGKAEEGKVFSIFEEDEGGLRSRTKSGIRITIRIGKGARVSAAEHAAPSTSATTGDGGEKKRKARPNNAQRVAKRSAGESDLVEQTGGKGNLLQKRTRQEEEESMNEVGGPALPPAAAPAAPKNVAADTGETKSVAAGKKQTRGSSKRKTKAGKVAGGASAMDVD</sequence>
<proteinExistence type="predicted"/>
<evidence type="ECO:0000313" key="1">
    <source>
        <dbReference type="EMBL" id="KAJ9104659.1"/>
    </source>
</evidence>
<name>A0ACC2W021_9TREE</name>
<evidence type="ECO:0000313" key="2">
    <source>
        <dbReference type="Proteomes" id="UP001227268"/>
    </source>
</evidence>
<protein>
    <submittedName>
        <fullName evidence="1">Uncharacterized protein</fullName>
    </submittedName>
</protein>
<comment type="caution">
    <text evidence="1">The sequence shown here is derived from an EMBL/GenBank/DDBJ whole genome shotgun (WGS) entry which is preliminary data.</text>
</comment>
<gene>
    <name evidence="1" type="ORF">QFC21_002157</name>
</gene>
<accession>A0ACC2W021</accession>
<dbReference type="Proteomes" id="UP001227268">
    <property type="component" value="Unassembled WGS sequence"/>
</dbReference>